<name>A0A514CMH7_9BACT</name>
<sequence length="66" mass="7568">MEKRRSPMMKKGGNRNRKDFIGTPGNIYHDYHSAQFNPDYALGIVVACPEGFRDRLTNIGKELKVQ</sequence>
<evidence type="ECO:0000313" key="3">
    <source>
        <dbReference type="Proteomes" id="UP000316614"/>
    </source>
</evidence>
<dbReference type="RefSeq" id="WP_141616249.1">
    <property type="nucleotide sequence ID" value="NZ_CP041253.1"/>
</dbReference>
<evidence type="ECO:0000313" key="2">
    <source>
        <dbReference type="EMBL" id="QDH81033.1"/>
    </source>
</evidence>
<evidence type="ECO:0000256" key="1">
    <source>
        <dbReference type="SAM" id="MobiDB-lite"/>
    </source>
</evidence>
<accession>A0A514CMH7</accession>
<dbReference type="EMBL" id="CP041253">
    <property type="protein sequence ID" value="QDH81033.1"/>
    <property type="molecule type" value="Genomic_DNA"/>
</dbReference>
<proteinExistence type="predicted"/>
<dbReference type="Proteomes" id="UP000316614">
    <property type="component" value="Chromosome"/>
</dbReference>
<gene>
    <name evidence="2" type="ORF">FKX85_19080</name>
</gene>
<feature type="region of interest" description="Disordered" evidence="1">
    <location>
        <begin position="1"/>
        <end position="21"/>
    </location>
</feature>
<protein>
    <submittedName>
        <fullName evidence="2">Uncharacterized protein</fullName>
    </submittedName>
</protein>
<keyword evidence="3" id="KW-1185">Reference proteome</keyword>
<dbReference type="KEGG" id="echi:FKX85_19080"/>
<feature type="compositionally biased region" description="Basic residues" evidence="1">
    <location>
        <begin position="1"/>
        <end position="15"/>
    </location>
</feature>
<reference evidence="2 3" key="1">
    <citation type="submission" date="2019-06" db="EMBL/GenBank/DDBJ databases">
        <title>Echinicola alkalisoli sp. nov. isolated from saline soil.</title>
        <authorList>
            <person name="Sun J.-Q."/>
            <person name="Xu L."/>
        </authorList>
    </citation>
    <scope>NUCLEOTIDE SEQUENCE [LARGE SCALE GENOMIC DNA]</scope>
    <source>
        <strain evidence="2 3">LN3S3</strain>
    </source>
</reference>
<dbReference type="AlphaFoldDB" id="A0A514CMH7"/>
<organism evidence="2 3">
    <name type="scientific">Echinicola soli</name>
    <dbReference type="NCBI Taxonomy" id="2591634"/>
    <lineage>
        <taxon>Bacteria</taxon>
        <taxon>Pseudomonadati</taxon>
        <taxon>Bacteroidota</taxon>
        <taxon>Cytophagia</taxon>
        <taxon>Cytophagales</taxon>
        <taxon>Cyclobacteriaceae</taxon>
        <taxon>Echinicola</taxon>
    </lineage>
</organism>